<name>A0ABR9RUF0_9ACTN</name>
<dbReference type="EMBL" id="JADCSA010000010">
    <property type="protein sequence ID" value="MBE7325194.1"/>
    <property type="molecule type" value="Genomic_DNA"/>
</dbReference>
<evidence type="ECO:0000313" key="4">
    <source>
        <dbReference type="Proteomes" id="UP000756387"/>
    </source>
</evidence>
<protein>
    <recommendedName>
        <fullName evidence="5">DUF541 domain-containing protein</fullName>
    </recommendedName>
</protein>
<sequence>MKTSRLFVGPVGLGALAAVLVGCAGADHSADADRLRSDLAALPGVAQVKLDYAGPIVLDSAKVAIEVEMTEEAETSDAVAVVVRAYEAFSSTHDQEEGDVTVRLGDDVVHLRSFKPDAEVTAVEEALDRAAEVLPEGVVSADVNTQDVTNWPHVETTFTVTPMPARPGDGAERVLETLTRLEQEHGDIERAGWRVETRRAPRWSLGATTGFPGPKDRRLFRQLGDSAAPGAGVQVIEDFVAVELPRGTDPQRASAMAEQHLALLGGARKAFYDVNGRRSYHAMMSAGDCYFSTSAVGRRLLDDFGQQCREVNDDADPGDTDPGDTDEAG</sequence>
<proteinExistence type="predicted"/>
<reference evidence="3 4" key="1">
    <citation type="submission" date="2020-10" db="EMBL/GenBank/DDBJ databases">
        <title>Nocardioides sp. isolated from sludge.</title>
        <authorList>
            <person name="Zhang X."/>
        </authorList>
    </citation>
    <scope>NUCLEOTIDE SEQUENCE [LARGE SCALE GENOMIC DNA]</scope>
    <source>
        <strain evidence="3 4">Y6</strain>
    </source>
</reference>
<keyword evidence="4" id="KW-1185">Reference proteome</keyword>
<evidence type="ECO:0000256" key="2">
    <source>
        <dbReference type="SAM" id="SignalP"/>
    </source>
</evidence>
<gene>
    <name evidence="3" type="ORF">IEQ44_11060</name>
</gene>
<feature type="region of interest" description="Disordered" evidence="1">
    <location>
        <begin position="309"/>
        <end position="329"/>
    </location>
</feature>
<organism evidence="3 4">
    <name type="scientific">Nocardioides malaquae</name>
    <dbReference type="NCBI Taxonomy" id="2773426"/>
    <lineage>
        <taxon>Bacteria</taxon>
        <taxon>Bacillati</taxon>
        <taxon>Actinomycetota</taxon>
        <taxon>Actinomycetes</taxon>
        <taxon>Propionibacteriales</taxon>
        <taxon>Nocardioidaceae</taxon>
        <taxon>Nocardioides</taxon>
    </lineage>
</organism>
<feature type="compositionally biased region" description="Acidic residues" evidence="1">
    <location>
        <begin position="313"/>
        <end position="329"/>
    </location>
</feature>
<dbReference type="PROSITE" id="PS51257">
    <property type="entry name" value="PROKAR_LIPOPROTEIN"/>
    <property type="match status" value="1"/>
</dbReference>
<dbReference type="Proteomes" id="UP000756387">
    <property type="component" value="Unassembled WGS sequence"/>
</dbReference>
<feature type="signal peptide" evidence="2">
    <location>
        <begin position="1"/>
        <end position="17"/>
    </location>
</feature>
<feature type="chain" id="PRO_5045875271" description="DUF541 domain-containing protein" evidence="2">
    <location>
        <begin position="18"/>
        <end position="329"/>
    </location>
</feature>
<evidence type="ECO:0008006" key="5">
    <source>
        <dbReference type="Google" id="ProtNLM"/>
    </source>
</evidence>
<evidence type="ECO:0000256" key="1">
    <source>
        <dbReference type="SAM" id="MobiDB-lite"/>
    </source>
</evidence>
<keyword evidence="2" id="KW-0732">Signal</keyword>
<accession>A0ABR9RUF0</accession>
<evidence type="ECO:0000313" key="3">
    <source>
        <dbReference type="EMBL" id="MBE7325194.1"/>
    </source>
</evidence>
<dbReference type="RefSeq" id="WP_193638526.1">
    <property type="nucleotide sequence ID" value="NZ_JADCSA010000010.1"/>
</dbReference>
<comment type="caution">
    <text evidence="3">The sequence shown here is derived from an EMBL/GenBank/DDBJ whole genome shotgun (WGS) entry which is preliminary data.</text>
</comment>